<keyword evidence="3 5" id="KW-0067">ATP-binding</keyword>
<evidence type="ECO:0000256" key="1">
    <source>
        <dbReference type="ARBA" id="ARBA00004245"/>
    </source>
</evidence>
<dbReference type="PRINTS" id="PR00380">
    <property type="entry name" value="KINESINHEAVY"/>
</dbReference>
<keyword evidence="4" id="KW-0963">Cytoplasm</keyword>
<comment type="subcellular location">
    <subcellularLocation>
        <location evidence="1">Cytoplasm</location>
        <location evidence="1">Cytoskeleton</location>
    </subcellularLocation>
</comment>
<evidence type="ECO:0000256" key="6">
    <source>
        <dbReference type="SAM" id="Coils"/>
    </source>
</evidence>
<accession>A0AAJ7BHJ1</accession>
<dbReference type="Gene3D" id="3.40.850.10">
    <property type="entry name" value="Kinesin motor domain"/>
    <property type="match status" value="1"/>
</dbReference>
<dbReference type="PANTHER" id="PTHR24115">
    <property type="entry name" value="KINESIN-RELATED"/>
    <property type="match status" value="1"/>
</dbReference>
<dbReference type="GO" id="GO:0005874">
    <property type="term" value="C:microtubule"/>
    <property type="evidence" value="ECO:0007669"/>
    <property type="project" value="TreeGrafter"/>
</dbReference>
<evidence type="ECO:0000256" key="4">
    <source>
        <dbReference type="ARBA" id="ARBA00023212"/>
    </source>
</evidence>
<organism evidence="8 9">
    <name type="scientific">Cephus cinctus</name>
    <name type="common">Wheat stem sawfly</name>
    <dbReference type="NCBI Taxonomy" id="211228"/>
    <lineage>
        <taxon>Eukaryota</taxon>
        <taxon>Metazoa</taxon>
        <taxon>Ecdysozoa</taxon>
        <taxon>Arthropoda</taxon>
        <taxon>Hexapoda</taxon>
        <taxon>Insecta</taxon>
        <taxon>Pterygota</taxon>
        <taxon>Neoptera</taxon>
        <taxon>Endopterygota</taxon>
        <taxon>Hymenoptera</taxon>
        <taxon>Cephoidea</taxon>
        <taxon>Cephidae</taxon>
        <taxon>Cephus</taxon>
    </lineage>
</organism>
<evidence type="ECO:0000256" key="3">
    <source>
        <dbReference type="ARBA" id="ARBA00022840"/>
    </source>
</evidence>
<dbReference type="InterPro" id="IPR036961">
    <property type="entry name" value="Kinesin_motor_dom_sf"/>
</dbReference>
<gene>
    <name evidence="9" type="primary">LOC107263131</name>
</gene>
<dbReference type="PANTHER" id="PTHR24115:SF191">
    <property type="entry name" value="KINESIN-LIKE PROTEIN KIF9"/>
    <property type="match status" value="1"/>
</dbReference>
<evidence type="ECO:0000256" key="5">
    <source>
        <dbReference type="PROSITE-ProRule" id="PRU00283"/>
    </source>
</evidence>
<dbReference type="SUPFAM" id="SSF52540">
    <property type="entry name" value="P-loop containing nucleoside triphosphate hydrolases"/>
    <property type="match status" value="1"/>
</dbReference>
<dbReference type="RefSeq" id="XP_015585501.1">
    <property type="nucleotide sequence ID" value="XM_015730015.2"/>
</dbReference>
<dbReference type="GO" id="GO:0007018">
    <property type="term" value="P:microtubule-based movement"/>
    <property type="evidence" value="ECO:0007669"/>
    <property type="project" value="InterPro"/>
</dbReference>
<dbReference type="SMART" id="SM00129">
    <property type="entry name" value="KISc"/>
    <property type="match status" value="1"/>
</dbReference>
<dbReference type="GO" id="GO:0016887">
    <property type="term" value="F:ATP hydrolysis activity"/>
    <property type="evidence" value="ECO:0007669"/>
    <property type="project" value="TreeGrafter"/>
</dbReference>
<dbReference type="PROSITE" id="PS50067">
    <property type="entry name" value="KINESIN_MOTOR_2"/>
    <property type="match status" value="1"/>
</dbReference>
<keyword evidence="2 5" id="KW-0547">Nucleotide-binding</keyword>
<keyword evidence="8" id="KW-1185">Reference proteome</keyword>
<dbReference type="InterPro" id="IPR027417">
    <property type="entry name" value="P-loop_NTPase"/>
</dbReference>
<feature type="binding site" evidence="5">
    <location>
        <begin position="103"/>
        <end position="110"/>
    </location>
    <ligand>
        <name>ATP</name>
        <dbReference type="ChEBI" id="CHEBI:30616"/>
    </ligand>
</feature>
<reference evidence="9" key="1">
    <citation type="submission" date="2025-08" db="UniProtKB">
        <authorList>
            <consortium name="RefSeq"/>
        </authorList>
    </citation>
    <scope>IDENTIFICATION</scope>
</reference>
<keyword evidence="5" id="KW-0505">Motor protein</keyword>
<proteinExistence type="inferred from homology"/>
<evidence type="ECO:0000259" key="7">
    <source>
        <dbReference type="PROSITE" id="PS50067"/>
    </source>
</evidence>
<dbReference type="AlphaFoldDB" id="A0AAJ7BHJ1"/>
<dbReference type="GeneID" id="107263131"/>
<sequence length="784" mass="89074">MTDNEEEGNTKIKNIKVFVRILPSVNTRESCVKIQPERNIIYVKCLQDAKFHKDSKVKDQTYWRFPTDGIFYNSFQEDVYQGVTKDFLKNVLDGVDGVIMTYGQTATGKSFTISGLRSNWENRGLLARLLADLFIEKKCRKHISDIEYQLSFIELRGNNVKDLLTPQNGNTSHTPKLDSFKNITSVPLRNEEDTLKIIFEGEAHRTIIKGSSYPNSHLGTAIITFHISSTSLIKSWAVVTASKIHIVDMAGVDTIGKPNCFKTAFDVGNANLAKTQLEQFFVYLGTSENISTTAVVRTSNVLKYLGNALGVTSIIRCIAHIRASREDLDITLSMLRFSNKIAKLQPLKVTYNIVPQASLIIQRLQDKVNLLKNELDINDIFFHKEALMNMSKARVEQIKQDGINFLNGTLPDLMLLSISQAQVLLRAFKELYTKTNLEKIEAVKNAEMLAASKKDSTQHLDISSSLRISKMGSSKNVSSSQSNKFRRDIERLHSKKSAASMEKVKEKVGDLRKSSITLGPGLPDSAEGDAIKAMKITRHTKLSDGLAYPDSAIADEINSLVSEVSCRLCILIFIKNITVPTHEEAYYRFINKIEEAARLNKELQKNDEYLDAQRKTLTEAIESYTQIKLKLELTRNELTKEQNLRHLQGNEKYDTEGRILISQMEKNILQTVMNLENNLKSAQAEFIDVKSNIKNILNNRSEIQHQLETAFEKFCVTTYSQPIPKTNTTPQTLESEINENNSSECMKIKFNQLQQTMKHIIKVYIYQFTVLIKDTFRYRLFIAK</sequence>
<feature type="coiled-coil region" evidence="6">
    <location>
        <begin position="665"/>
        <end position="699"/>
    </location>
</feature>
<dbReference type="Pfam" id="PF00225">
    <property type="entry name" value="Kinesin"/>
    <property type="match status" value="1"/>
</dbReference>
<evidence type="ECO:0000256" key="2">
    <source>
        <dbReference type="ARBA" id="ARBA00022741"/>
    </source>
</evidence>
<dbReference type="GO" id="GO:0005524">
    <property type="term" value="F:ATP binding"/>
    <property type="evidence" value="ECO:0007669"/>
    <property type="project" value="UniProtKB-UniRule"/>
</dbReference>
<name>A0AAJ7BHJ1_CEPCN</name>
<protein>
    <submittedName>
        <fullName evidence="9">Kinesin-like protein KIF9 isoform X1</fullName>
    </submittedName>
</protein>
<dbReference type="GO" id="GO:0005871">
    <property type="term" value="C:kinesin complex"/>
    <property type="evidence" value="ECO:0007669"/>
    <property type="project" value="TreeGrafter"/>
</dbReference>
<dbReference type="GO" id="GO:0008017">
    <property type="term" value="F:microtubule binding"/>
    <property type="evidence" value="ECO:0007669"/>
    <property type="project" value="InterPro"/>
</dbReference>
<evidence type="ECO:0000313" key="9">
    <source>
        <dbReference type="RefSeq" id="XP_015585501.1"/>
    </source>
</evidence>
<dbReference type="Proteomes" id="UP000694920">
    <property type="component" value="Unplaced"/>
</dbReference>
<evidence type="ECO:0000313" key="8">
    <source>
        <dbReference type="Proteomes" id="UP000694920"/>
    </source>
</evidence>
<comment type="similarity">
    <text evidence="5">Belongs to the TRAFAC class myosin-kinesin ATPase superfamily. Kinesin family.</text>
</comment>
<dbReference type="InterPro" id="IPR027640">
    <property type="entry name" value="Kinesin-like_fam"/>
</dbReference>
<dbReference type="KEGG" id="ccin:107263131"/>
<keyword evidence="4" id="KW-0206">Cytoskeleton</keyword>
<dbReference type="GO" id="GO:0003777">
    <property type="term" value="F:microtubule motor activity"/>
    <property type="evidence" value="ECO:0007669"/>
    <property type="project" value="InterPro"/>
</dbReference>
<feature type="domain" description="Kinesin motor" evidence="7">
    <location>
        <begin position="14"/>
        <end position="344"/>
    </location>
</feature>
<dbReference type="InterPro" id="IPR001752">
    <property type="entry name" value="Kinesin_motor_dom"/>
</dbReference>
<keyword evidence="6" id="KW-0175">Coiled coil</keyword>